<evidence type="ECO:0000256" key="6">
    <source>
        <dbReference type="SAM" id="Phobius"/>
    </source>
</evidence>
<feature type="transmembrane region" description="Helical" evidence="6">
    <location>
        <begin position="42"/>
        <end position="62"/>
    </location>
</feature>
<name>A0A9P5S8L7_9FUNG</name>
<organism evidence="8 9">
    <name type="scientific">Linnemannia schmuckeri</name>
    <dbReference type="NCBI Taxonomy" id="64567"/>
    <lineage>
        <taxon>Eukaryota</taxon>
        <taxon>Fungi</taxon>
        <taxon>Fungi incertae sedis</taxon>
        <taxon>Mucoromycota</taxon>
        <taxon>Mortierellomycotina</taxon>
        <taxon>Mortierellomycetes</taxon>
        <taxon>Mortierellales</taxon>
        <taxon>Mortierellaceae</taxon>
        <taxon>Linnemannia</taxon>
    </lineage>
</organism>
<evidence type="ECO:0000256" key="3">
    <source>
        <dbReference type="ARBA" id="ARBA00022692"/>
    </source>
</evidence>
<evidence type="ECO:0000259" key="7">
    <source>
        <dbReference type="Pfam" id="PF13396"/>
    </source>
</evidence>
<evidence type="ECO:0000313" key="9">
    <source>
        <dbReference type="Proteomes" id="UP000748756"/>
    </source>
</evidence>
<dbReference type="EMBL" id="JAAAUQ010000075">
    <property type="protein sequence ID" value="KAF9155268.1"/>
    <property type="molecule type" value="Genomic_DNA"/>
</dbReference>
<keyword evidence="4 6" id="KW-1133">Transmembrane helix</keyword>
<evidence type="ECO:0000256" key="2">
    <source>
        <dbReference type="ARBA" id="ARBA00022475"/>
    </source>
</evidence>
<keyword evidence="2" id="KW-1003">Cell membrane</keyword>
<feature type="domain" description="Cardiolipin synthase N-terminal" evidence="7">
    <location>
        <begin position="22"/>
        <end position="63"/>
    </location>
</feature>
<keyword evidence="3 6" id="KW-0812">Transmembrane</keyword>
<keyword evidence="9" id="KW-1185">Reference proteome</keyword>
<reference evidence="8" key="1">
    <citation type="journal article" date="2020" name="Fungal Divers.">
        <title>Resolving the Mortierellaceae phylogeny through synthesis of multi-gene phylogenetics and phylogenomics.</title>
        <authorList>
            <person name="Vandepol N."/>
            <person name="Liber J."/>
            <person name="Desiro A."/>
            <person name="Na H."/>
            <person name="Kennedy M."/>
            <person name="Barry K."/>
            <person name="Grigoriev I.V."/>
            <person name="Miller A.N."/>
            <person name="O'Donnell K."/>
            <person name="Stajich J.E."/>
            <person name="Bonito G."/>
        </authorList>
    </citation>
    <scope>NUCLEOTIDE SEQUENCE</scope>
    <source>
        <strain evidence="8">NRRL 6426</strain>
    </source>
</reference>
<evidence type="ECO:0000256" key="4">
    <source>
        <dbReference type="ARBA" id="ARBA00022989"/>
    </source>
</evidence>
<feature type="transmembrane region" description="Helical" evidence="6">
    <location>
        <begin position="9"/>
        <end position="30"/>
    </location>
</feature>
<proteinExistence type="predicted"/>
<dbReference type="AlphaFoldDB" id="A0A9P5S8L7"/>
<comment type="subcellular location">
    <subcellularLocation>
        <location evidence="1">Cell membrane</location>
        <topology evidence="1">Multi-pass membrane protein</topology>
    </subcellularLocation>
</comment>
<dbReference type="Pfam" id="PF13396">
    <property type="entry name" value="PLDc_N"/>
    <property type="match status" value="1"/>
</dbReference>
<evidence type="ECO:0000313" key="8">
    <source>
        <dbReference type="EMBL" id="KAF9155268.1"/>
    </source>
</evidence>
<comment type="caution">
    <text evidence="8">The sequence shown here is derived from an EMBL/GenBank/DDBJ whole genome shotgun (WGS) entry which is preliminary data.</text>
</comment>
<accession>A0A9P5S8L7</accession>
<keyword evidence="5 6" id="KW-0472">Membrane</keyword>
<dbReference type="OrthoDB" id="5193244at2759"/>
<protein>
    <recommendedName>
        <fullName evidence="7">Cardiolipin synthase N-terminal domain-containing protein</fullName>
    </recommendedName>
</protein>
<dbReference type="GO" id="GO:0005886">
    <property type="term" value="C:plasma membrane"/>
    <property type="evidence" value="ECO:0007669"/>
    <property type="project" value="UniProtKB-SubCell"/>
</dbReference>
<sequence length="76" mass="8639">MSPHEIPGLYYSGSLLGLLIFIADLVAVVQVLNSNRPMSSKILWSLLIFLCPLIGLIIYLLLGERERRRLRYLSIP</sequence>
<gene>
    <name evidence="8" type="ORF">BG015_010472</name>
</gene>
<evidence type="ECO:0000256" key="5">
    <source>
        <dbReference type="ARBA" id="ARBA00023136"/>
    </source>
</evidence>
<evidence type="ECO:0000256" key="1">
    <source>
        <dbReference type="ARBA" id="ARBA00004651"/>
    </source>
</evidence>
<dbReference type="InterPro" id="IPR027379">
    <property type="entry name" value="CLS_N"/>
</dbReference>
<dbReference type="Proteomes" id="UP000748756">
    <property type="component" value="Unassembled WGS sequence"/>
</dbReference>